<dbReference type="Pfam" id="PF00485">
    <property type="entry name" value="PRK"/>
    <property type="match status" value="1"/>
</dbReference>
<dbReference type="EMBL" id="JBHSOJ010000006">
    <property type="protein sequence ID" value="MFC5630204.1"/>
    <property type="molecule type" value="Genomic_DNA"/>
</dbReference>
<dbReference type="InterPro" id="IPR027417">
    <property type="entry name" value="P-loop_NTPase"/>
</dbReference>
<dbReference type="GO" id="GO:0016301">
    <property type="term" value="F:kinase activity"/>
    <property type="evidence" value="ECO:0007669"/>
    <property type="project" value="UniProtKB-KW"/>
</dbReference>
<keyword evidence="2" id="KW-0808">Transferase</keyword>
<dbReference type="RefSeq" id="WP_156806439.1">
    <property type="nucleotide sequence ID" value="NZ_JBHSOJ010000006.1"/>
</dbReference>
<keyword evidence="3" id="KW-1185">Reference proteome</keyword>
<name>A0ABW0UD35_9STRE</name>
<keyword evidence="2" id="KW-0418">Kinase</keyword>
<sequence length="208" mass="23723">MTKIELLDYLHNYLSDGQRHTVRIFGHGGAGKSTFAKELLEILPSDKVNLLETDPYIINGELRQLVSSKDFPNQKVTASMPVSHELNSLKRDITALQMGMDILTIDEPWTPSRILKGSKPILIIEGMSAGFLNEALFDLSIALVTDEETELNRRLERDTKVRGRHADFVLQTHLARRQQYETYYKSYEDSADIIISQINNQIITTFKN</sequence>
<evidence type="ECO:0000313" key="3">
    <source>
        <dbReference type="Proteomes" id="UP001596110"/>
    </source>
</evidence>
<evidence type="ECO:0000313" key="2">
    <source>
        <dbReference type="EMBL" id="MFC5630204.1"/>
    </source>
</evidence>
<evidence type="ECO:0000259" key="1">
    <source>
        <dbReference type="Pfam" id="PF00485"/>
    </source>
</evidence>
<dbReference type="Proteomes" id="UP001596110">
    <property type="component" value="Unassembled WGS sequence"/>
</dbReference>
<dbReference type="SUPFAM" id="SSF52540">
    <property type="entry name" value="P-loop containing nucleoside triphosphate hydrolases"/>
    <property type="match status" value="1"/>
</dbReference>
<feature type="domain" description="Phosphoribulokinase/uridine kinase" evidence="1">
    <location>
        <begin position="24"/>
        <end position="201"/>
    </location>
</feature>
<organism evidence="2 3">
    <name type="scientific">Streptococcus caledonicus</name>
    <dbReference type="NCBI Taxonomy" id="2614158"/>
    <lineage>
        <taxon>Bacteria</taxon>
        <taxon>Bacillati</taxon>
        <taxon>Bacillota</taxon>
        <taxon>Bacilli</taxon>
        <taxon>Lactobacillales</taxon>
        <taxon>Streptococcaceae</taxon>
        <taxon>Streptococcus</taxon>
    </lineage>
</organism>
<dbReference type="InterPro" id="IPR006083">
    <property type="entry name" value="PRK/URK"/>
</dbReference>
<protein>
    <submittedName>
        <fullName evidence="2">Uridine kinase</fullName>
    </submittedName>
</protein>
<gene>
    <name evidence="2" type="ORF">ACFPQ3_00950</name>
</gene>
<accession>A0ABW0UD35</accession>
<reference evidence="3" key="1">
    <citation type="journal article" date="2019" name="Int. J. Syst. Evol. Microbiol.">
        <title>The Global Catalogue of Microorganisms (GCM) 10K type strain sequencing project: providing services to taxonomists for standard genome sequencing and annotation.</title>
        <authorList>
            <consortium name="The Broad Institute Genomics Platform"/>
            <consortium name="The Broad Institute Genome Sequencing Center for Infectious Disease"/>
            <person name="Wu L."/>
            <person name="Ma J."/>
        </authorList>
    </citation>
    <scope>NUCLEOTIDE SEQUENCE [LARGE SCALE GENOMIC DNA]</scope>
    <source>
        <strain evidence="3">DT43</strain>
    </source>
</reference>
<comment type="caution">
    <text evidence="2">The sequence shown here is derived from an EMBL/GenBank/DDBJ whole genome shotgun (WGS) entry which is preliminary data.</text>
</comment>
<dbReference type="Gene3D" id="3.40.50.300">
    <property type="entry name" value="P-loop containing nucleotide triphosphate hydrolases"/>
    <property type="match status" value="1"/>
</dbReference>
<proteinExistence type="predicted"/>
<dbReference type="PRINTS" id="PR00988">
    <property type="entry name" value="URIDINKINASE"/>
</dbReference>